<dbReference type="GeneID" id="45697491"/>
<dbReference type="RefSeq" id="WP_012735143.1">
    <property type="nucleotide sequence ID" value="NZ_CP021074.1"/>
</dbReference>
<protein>
    <submittedName>
        <fullName evidence="7 8">Glycosyltransferase</fullName>
    </submittedName>
</protein>
<dbReference type="GO" id="GO:0016757">
    <property type="term" value="F:glycosyltransferase activity"/>
    <property type="evidence" value="ECO:0007669"/>
    <property type="project" value="UniProtKB-KW"/>
</dbReference>
<proteinExistence type="inferred from homology"/>
<feature type="domain" description="Glycosyltransferase 2-like" evidence="6">
    <location>
        <begin position="223"/>
        <end position="421"/>
    </location>
</feature>
<dbReference type="Proteomes" id="UP001056386">
    <property type="component" value="Chromosome 1"/>
</dbReference>
<name>A0AAP9Y3M7_BURGL</name>
<evidence type="ECO:0000256" key="5">
    <source>
        <dbReference type="SAM" id="Phobius"/>
    </source>
</evidence>
<dbReference type="InterPro" id="IPR001173">
    <property type="entry name" value="Glyco_trans_2-like"/>
</dbReference>
<gene>
    <name evidence="7" type="ORF">I6H06_17610</name>
    <name evidence="8" type="ORF">NFI99_19720</name>
</gene>
<reference evidence="7 9" key="1">
    <citation type="submission" date="2020-12" db="EMBL/GenBank/DDBJ databases">
        <title>FDA dAtabase for Regulatory Grade micrObial Sequences (FDA-ARGOS): Supporting development and validation of Infectious Disease Dx tests.</title>
        <authorList>
            <person name="Minogue T."/>
            <person name="Wolcott M."/>
            <person name="Wasieloski L."/>
            <person name="Aguilar W."/>
            <person name="Moore D."/>
            <person name="Jaissle J."/>
            <person name="Tallon L."/>
            <person name="Sadzewicz L."/>
            <person name="Zhao X."/>
            <person name="Boylan J."/>
            <person name="Ott S."/>
            <person name="Bowen H."/>
            <person name="Vavikolanu K."/>
            <person name="Mehta A."/>
            <person name="Aluvathingal J."/>
            <person name="Nadendla S."/>
            <person name="Yan Y."/>
            <person name="Sichtig H."/>
        </authorList>
    </citation>
    <scope>NUCLEOTIDE SEQUENCE [LARGE SCALE GENOMIC DNA]</scope>
    <source>
        <strain evidence="7 9">FDAARGOS_949</strain>
    </source>
</reference>
<evidence type="ECO:0000256" key="2">
    <source>
        <dbReference type="ARBA" id="ARBA00022676"/>
    </source>
</evidence>
<reference evidence="8" key="2">
    <citation type="submission" date="2022-06" db="EMBL/GenBank/DDBJ databases">
        <title>Draft genome sequence of Burkholderia glumae strain GR20004 isolated from rice panicle showing bacterial panicle blight.</title>
        <authorList>
            <person name="Choi S.Y."/>
            <person name="Lee Y.H."/>
        </authorList>
    </citation>
    <scope>NUCLEOTIDE SEQUENCE</scope>
    <source>
        <strain evidence="8">GR20004</strain>
    </source>
</reference>
<evidence type="ECO:0000259" key="6">
    <source>
        <dbReference type="Pfam" id="PF13632"/>
    </source>
</evidence>
<comment type="similarity">
    <text evidence="1">Belongs to the glycosyltransferase 2 family.</text>
</comment>
<keyword evidence="5" id="KW-0472">Membrane</keyword>
<evidence type="ECO:0000313" key="9">
    <source>
        <dbReference type="Proteomes" id="UP000594892"/>
    </source>
</evidence>
<organism evidence="7 9">
    <name type="scientific">Burkholderia glumae</name>
    <name type="common">Pseudomonas glumae</name>
    <dbReference type="NCBI Taxonomy" id="337"/>
    <lineage>
        <taxon>Bacteria</taxon>
        <taxon>Pseudomonadati</taxon>
        <taxon>Pseudomonadota</taxon>
        <taxon>Betaproteobacteria</taxon>
        <taxon>Burkholderiales</taxon>
        <taxon>Burkholderiaceae</taxon>
        <taxon>Burkholderia</taxon>
    </lineage>
</organism>
<accession>A0AAP9Y3M7</accession>
<keyword evidence="5" id="KW-1133">Transmembrane helix</keyword>
<dbReference type="EMBL" id="CP099587">
    <property type="protein sequence ID" value="USS47101.1"/>
    <property type="molecule type" value="Genomic_DNA"/>
</dbReference>
<evidence type="ECO:0000313" key="8">
    <source>
        <dbReference type="EMBL" id="USS47101.1"/>
    </source>
</evidence>
<dbReference type="InterPro" id="IPR029044">
    <property type="entry name" value="Nucleotide-diphossugar_trans"/>
</dbReference>
<dbReference type="SUPFAM" id="SSF53448">
    <property type="entry name" value="Nucleotide-diphospho-sugar transferases"/>
    <property type="match status" value="1"/>
</dbReference>
<evidence type="ECO:0000256" key="1">
    <source>
        <dbReference type="ARBA" id="ARBA00006739"/>
    </source>
</evidence>
<keyword evidence="10" id="KW-1185">Reference proteome</keyword>
<feature type="transmembrane region" description="Helical" evidence="5">
    <location>
        <begin position="82"/>
        <end position="104"/>
    </location>
</feature>
<keyword evidence="5" id="KW-0812">Transmembrane</keyword>
<dbReference type="PANTHER" id="PTHR43630:SF1">
    <property type="entry name" value="POLY-BETA-1,6-N-ACETYL-D-GLUCOSAMINE SYNTHASE"/>
    <property type="match status" value="1"/>
</dbReference>
<evidence type="ECO:0000256" key="3">
    <source>
        <dbReference type="ARBA" id="ARBA00022679"/>
    </source>
</evidence>
<dbReference type="AlphaFoldDB" id="A0AAP9Y3M7"/>
<dbReference type="CDD" id="cd06423">
    <property type="entry name" value="CESA_like"/>
    <property type="match status" value="1"/>
</dbReference>
<dbReference type="EMBL" id="CP065601">
    <property type="protein sequence ID" value="QPQ93996.1"/>
    <property type="molecule type" value="Genomic_DNA"/>
</dbReference>
<dbReference type="PANTHER" id="PTHR43630">
    <property type="entry name" value="POLY-BETA-1,6-N-ACETYL-D-GLUCOSAMINE SYNTHASE"/>
    <property type="match status" value="1"/>
</dbReference>
<dbReference type="Gene3D" id="3.90.550.10">
    <property type="entry name" value="Spore Coat Polysaccharide Biosynthesis Protein SpsA, Chain A"/>
    <property type="match status" value="1"/>
</dbReference>
<dbReference type="Pfam" id="PF13632">
    <property type="entry name" value="Glyco_trans_2_3"/>
    <property type="match status" value="1"/>
</dbReference>
<keyword evidence="3" id="KW-0808">Transferase</keyword>
<feature type="transmembrane region" description="Helical" evidence="5">
    <location>
        <begin position="54"/>
        <end position="76"/>
    </location>
</feature>
<feature type="transmembrane region" description="Helical" evidence="5">
    <location>
        <begin position="408"/>
        <end position="426"/>
    </location>
</feature>
<evidence type="ECO:0000313" key="10">
    <source>
        <dbReference type="Proteomes" id="UP001056386"/>
    </source>
</evidence>
<feature type="transmembrane region" description="Helical" evidence="5">
    <location>
        <begin position="432"/>
        <end position="454"/>
    </location>
</feature>
<sequence length="515" mass="56460">MSTTSPAPNREPRQGHPRRLAASRAHAVTAAARDALDLARTRLSPRLTPRAAPLASRLIHGGALLLWIALFARALAPGLASWSVGIAYVIYDTLLLSFVAVKILPLAGPLARVHAPAAPAPGTPRPSLGVVVAAYNEAPVIQVTLDGLFAQTEPLRQIVFADDGSTDATIEVLTTRYGLVQAPDGELSAPSTRHPNLRWLRVPHGGKAAALNAALLHLDTDAVLTVDADTRLAADACAAMRRAFAAEPALVAATGILTPICARDLSGRFFQWFQTYEYIRNFISRFAWMRADSLLLISGAFACFRRDALLKVGGFDGACLVEDYELIHRLRRYAVENGETWRVRVIGDAHARTDAPGTLRSFLRQRRRWFAGFLQTQYWNRDMTGNRRYGQLGLLMLPVKALDTLQPIYGLTAIVLLMLFLCQHRFHVALSISGVIAAKIVIDFAFHLWSIHLYRRWTGSREHSSLAIAFVASVLEPFSFQVLRHAGAALGWIHFLRGNQGWGAQERTGLVGDGP</sequence>
<keyword evidence="2" id="KW-0328">Glycosyltransferase</keyword>
<evidence type="ECO:0000256" key="4">
    <source>
        <dbReference type="SAM" id="MobiDB-lite"/>
    </source>
</evidence>
<feature type="region of interest" description="Disordered" evidence="4">
    <location>
        <begin position="1"/>
        <end position="20"/>
    </location>
</feature>
<dbReference type="Proteomes" id="UP000594892">
    <property type="component" value="Chromosome 2"/>
</dbReference>
<evidence type="ECO:0000313" key="7">
    <source>
        <dbReference type="EMBL" id="QPQ93996.1"/>
    </source>
</evidence>